<proteinExistence type="predicted"/>
<reference evidence="1 2" key="1">
    <citation type="submission" date="2015-08" db="EMBL/GenBank/DDBJ databases">
        <title>Next Generation Sequencing and Analysis of the Genome of Puccinia sorghi L Schw, the Causal Agent of Maize Common Rust.</title>
        <authorList>
            <person name="Rochi L."/>
            <person name="Burguener G."/>
            <person name="Darino M."/>
            <person name="Turjanski A."/>
            <person name="Kreff E."/>
            <person name="Dieguez M.J."/>
            <person name="Sacco F."/>
        </authorList>
    </citation>
    <scope>NUCLEOTIDE SEQUENCE [LARGE SCALE GENOMIC DNA]</scope>
    <source>
        <strain evidence="1 2">RO10H11247</strain>
    </source>
</reference>
<accession>A0A0L6VSY5</accession>
<evidence type="ECO:0000313" key="1">
    <source>
        <dbReference type="EMBL" id="KNZ63732.1"/>
    </source>
</evidence>
<keyword evidence="2" id="KW-1185">Reference proteome</keyword>
<dbReference type="VEuPathDB" id="FungiDB:VP01_1108g2"/>
<comment type="caution">
    <text evidence="1">The sequence shown here is derived from an EMBL/GenBank/DDBJ whole genome shotgun (WGS) entry which is preliminary data.</text>
</comment>
<dbReference type="Proteomes" id="UP000037035">
    <property type="component" value="Unassembled WGS sequence"/>
</dbReference>
<protein>
    <submittedName>
        <fullName evidence="1">Uncharacterized protein</fullName>
    </submittedName>
</protein>
<organism evidence="1 2">
    <name type="scientific">Puccinia sorghi</name>
    <dbReference type="NCBI Taxonomy" id="27349"/>
    <lineage>
        <taxon>Eukaryota</taxon>
        <taxon>Fungi</taxon>
        <taxon>Dikarya</taxon>
        <taxon>Basidiomycota</taxon>
        <taxon>Pucciniomycotina</taxon>
        <taxon>Pucciniomycetes</taxon>
        <taxon>Pucciniales</taxon>
        <taxon>Pucciniaceae</taxon>
        <taxon>Puccinia</taxon>
    </lineage>
</organism>
<dbReference type="EMBL" id="LAVV01001210">
    <property type="protein sequence ID" value="KNZ63732.1"/>
    <property type="molecule type" value="Genomic_DNA"/>
</dbReference>
<dbReference type="OrthoDB" id="2507501at2759"/>
<evidence type="ECO:0000313" key="2">
    <source>
        <dbReference type="Proteomes" id="UP000037035"/>
    </source>
</evidence>
<name>A0A0L6VSY5_9BASI</name>
<dbReference type="AlphaFoldDB" id="A0A0L6VSY5"/>
<gene>
    <name evidence="1" type="ORF">VP01_1108g2</name>
</gene>
<sequence length="59" mass="6962">MKLKNIPIMGNIMAEVYNWPVFYYGKYWSQTFFPSTPLPNNNLLRTDRNPSFCGLEDEV</sequence>